<reference evidence="1 2" key="2">
    <citation type="submission" date="2009-03" db="EMBL/GenBank/DDBJ databases">
        <title>Draft genome sequence of Roseburia inulinivorans (DSM 16841).</title>
        <authorList>
            <person name="Sudarsanam P."/>
            <person name="Ley R."/>
            <person name="Guruge J."/>
            <person name="Turnbaugh P.J."/>
            <person name="Mahowald M."/>
            <person name="Liep D."/>
            <person name="Gordon J."/>
        </authorList>
    </citation>
    <scope>NUCLEOTIDE SEQUENCE [LARGE SCALE GENOMIC DNA]</scope>
    <source>
        <strain evidence="1 2">DSM 16841</strain>
    </source>
</reference>
<evidence type="ECO:0000313" key="1">
    <source>
        <dbReference type="EMBL" id="EEG92721.1"/>
    </source>
</evidence>
<comment type="caution">
    <text evidence="1">The sequence shown here is derived from an EMBL/GenBank/DDBJ whole genome shotgun (WGS) entry which is preliminary data.</text>
</comment>
<accession>C0FXF4</accession>
<evidence type="ECO:0000313" key="2">
    <source>
        <dbReference type="Proteomes" id="UP000003561"/>
    </source>
</evidence>
<reference evidence="1 2" key="1">
    <citation type="submission" date="2009-02" db="EMBL/GenBank/DDBJ databases">
        <authorList>
            <person name="Fulton L."/>
            <person name="Clifton S."/>
            <person name="Fulton B."/>
            <person name="Xu J."/>
            <person name="Minx P."/>
            <person name="Pepin K.H."/>
            <person name="Johnson M."/>
            <person name="Bhonagiri V."/>
            <person name="Nash W.E."/>
            <person name="Mardis E.R."/>
            <person name="Wilson R.K."/>
        </authorList>
    </citation>
    <scope>NUCLEOTIDE SEQUENCE [LARGE SCALE GENOMIC DNA]</scope>
    <source>
        <strain evidence="1 2">DSM 16841</strain>
    </source>
</reference>
<protein>
    <submittedName>
        <fullName evidence="1">Uncharacterized protein</fullName>
    </submittedName>
</protein>
<dbReference type="Proteomes" id="UP000003561">
    <property type="component" value="Unassembled WGS sequence"/>
</dbReference>
<dbReference type="EMBL" id="ACFY01000144">
    <property type="protein sequence ID" value="EEG92721.1"/>
    <property type="molecule type" value="Genomic_DNA"/>
</dbReference>
<proteinExistence type="predicted"/>
<sequence length="53" mass="5809">MSIGTICRVSGYFFDREGFMAKGKTSIFSASPADTNRPNGWGSVRDVRNGIHL</sequence>
<dbReference type="AlphaFoldDB" id="C0FXF4"/>
<name>C0FXF4_9FIRM</name>
<organism evidence="1 2">
    <name type="scientific">Roseburia inulinivorans DSM 16841</name>
    <dbReference type="NCBI Taxonomy" id="622312"/>
    <lineage>
        <taxon>Bacteria</taxon>
        <taxon>Bacillati</taxon>
        <taxon>Bacillota</taxon>
        <taxon>Clostridia</taxon>
        <taxon>Lachnospirales</taxon>
        <taxon>Lachnospiraceae</taxon>
        <taxon>Roseburia</taxon>
    </lineage>
</organism>
<gene>
    <name evidence="1" type="ORF">ROSEINA2194_03434</name>
</gene>